<comment type="domain">
    <text evidence="9">The last Arg residue of the ACP-binding site is essential for the weak association between ACP/AcpP and FabH.</text>
</comment>
<feature type="domain" description="Beta-ketoacyl-[acyl-carrier-protein] synthase III C-terminal" evidence="10">
    <location>
        <begin position="223"/>
        <end position="312"/>
    </location>
</feature>
<dbReference type="Pfam" id="PF08545">
    <property type="entry name" value="ACP_syn_III"/>
    <property type="match status" value="1"/>
</dbReference>
<evidence type="ECO:0000256" key="6">
    <source>
        <dbReference type="ARBA" id="ARBA00023098"/>
    </source>
</evidence>
<name>A0ABR7HR53_9FIRM</name>
<sequence>MRGLRFVSIARYVPEKVVTNDDLSRIVDTNDEWIRTRTGIGERHFSEGETAVDLCVGAARLALERAGIAPEELAGCIVATCTPDHASPSNACLVQAALGLPENIPCYDISAGCTGFLYGLETVRGMLALEEKKKYALLIGCDQLSRVIDMTDRSTCVLFGDGAGAAVLTLEDRLWHADLGSRGNAEVLWLNGPGPETTYIHMDGPGVYRFAVDALPSCARTLLDKSGLTLDDIDWIVPHQANRRIIETAAKRLHAPLEKFYQNMERYGNTSAASVPIALDEMVEQGLLKRGQKVLAVAFGAGLTWGGALFEW</sequence>
<dbReference type="InterPro" id="IPR004655">
    <property type="entry name" value="FabH"/>
</dbReference>
<accession>A0ABR7HR53</accession>
<evidence type="ECO:0000313" key="13">
    <source>
        <dbReference type="Proteomes" id="UP000660021"/>
    </source>
</evidence>
<dbReference type="EC" id="2.3.1.180" evidence="9"/>
<evidence type="ECO:0000313" key="12">
    <source>
        <dbReference type="EMBL" id="MBC5729972.1"/>
    </source>
</evidence>
<evidence type="ECO:0000256" key="9">
    <source>
        <dbReference type="HAMAP-Rule" id="MF_01815"/>
    </source>
</evidence>
<dbReference type="InterPro" id="IPR013747">
    <property type="entry name" value="ACP_syn_III_C"/>
</dbReference>
<dbReference type="Pfam" id="PF08541">
    <property type="entry name" value="ACP_syn_III_C"/>
    <property type="match status" value="1"/>
</dbReference>
<feature type="active site" evidence="9">
    <location>
        <position position="269"/>
    </location>
</feature>
<dbReference type="InterPro" id="IPR016039">
    <property type="entry name" value="Thiolase-like"/>
</dbReference>
<comment type="function">
    <text evidence="9">Catalyzes the condensation reaction of fatty acid synthesis by the addition to an acyl acceptor of two carbons from malonyl-ACP. Catalyzes the first condensation reaction which initiates fatty acid synthesis and may therefore play a role in governing the total rate of fatty acid production. Possesses both acetoacetyl-ACP synthase and acetyl transacylase activities. Its substrate specificity determines the biosynthesis of branched-chain and/or straight-chain of fatty acids.</text>
</comment>
<dbReference type="HAMAP" id="MF_01815">
    <property type="entry name" value="FabH"/>
    <property type="match status" value="1"/>
</dbReference>
<keyword evidence="13" id="KW-1185">Reference proteome</keyword>
<feature type="domain" description="Beta-ketoacyl-[acyl-carrier-protein] synthase III N-terminal" evidence="11">
    <location>
        <begin position="107"/>
        <end position="183"/>
    </location>
</feature>
<dbReference type="EMBL" id="JACOPR010000002">
    <property type="protein sequence ID" value="MBC5729972.1"/>
    <property type="molecule type" value="Genomic_DNA"/>
</dbReference>
<proteinExistence type="inferred from homology"/>
<keyword evidence="3 9" id="KW-0444">Lipid biosynthesis</keyword>
<comment type="catalytic activity">
    <reaction evidence="9">
        <text>malonyl-[ACP] + acetyl-CoA + H(+) = 3-oxobutanoyl-[ACP] + CO2 + CoA</text>
        <dbReference type="Rhea" id="RHEA:12080"/>
        <dbReference type="Rhea" id="RHEA-COMP:9623"/>
        <dbReference type="Rhea" id="RHEA-COMP:9625"/>
        <dbReference type="ChEBI" id="CHEBI:15378"/>
        <dbReference type="ChEBI" id="CHEBI:16526"/>
        <dbReference type="ChEBI" id="CHEBI:57287"/>
        <dbReference type="ChEBI" id="CHEBI:57288"/>
        <dbReference type="ChEBI" id="CHEBI:78449"/>
        <dbReference type="ChEBI" id="CHEBI:78450"/>
        <dbReference type="EC" id="2.3.1.180"/>
    </reaction>
</comment>
<organism evidence="12 13">
    <name type="scientific">Pseudoflavonifractor hominis</name>
    <dbReference type="NCBI Taxonomy" id="2763059"/>
    <lineage>
        <taxon>Bacteria</taxon>
        <taxon>Bacillati</taxon>
        <taxon>Bacillota</taxon>
        <taxon>Clostridia</taxon>
        <taxon>Eubacteriales</taxon>
        <taxon>Oscillospiraceae</taxon>
        <taxon>Pseudoflavonifractor</taxon>
    </lineage>
</organism>
<keyword evidence="6 9" id="KW-0443">Lipid metabolism</keyword>
<dbReference type="Proteomes" id="UP000660021">
    <property type="component" value="Unassembled WGS sequence"/>
</dbReference>
<evidence type="ECO:0000256" key="3">
    <source>
        <dbReference type="ARBA" id="ARBA00022516"/>
    </source>
</evidence>
<reference evidence="12 13" key="1">
    <citation type="submission" date="2020-08" db="EMBL/GenBank/DDBJ databases">
        <title>Genome public.</title>
        <authorList>
            <person name="Liu C."/>
            <person name="Sun Q."/>
        </authorList>
    </citation>
    <scope>NUCLEOTIDE SEQUENCE [LARGE SCALE GENOMIC DNA]</scope>
    <source>
        <strain evidence="12 13">New-38</strain>
    </source>
</reference>
<dbReference type="CDD" id="cd00830">
    <property type="entry name" value="KAS_III"/>
    <property type="match status" value="1"/>
</dbReference>
<keyword evidence="9" id="KW-0511">Multifunctional enzyme</keyword>
<keyword evidence="5 9" id="KW-0276">Fatty acid metabolism</keyword>
<dbReference type="PANTHER" id="PTHR34069:SF2">
    <property type="entry name" value="BETA-KETOACYL-[ACYL-CARRIER-PROTEIN] SYNTHASE III"/>
    <property type="match status" value="1"/>
</dbReference>
<comment type="pathway">
    <text evidence="9">Lipid metabolism; fatty acid biosynthesis.</text>
</comment>
<comment type="subunit">
    <text evidence="9">Homodimer.</text>
</comment>
<dbReference type="SUPFAM" id="SSF53901">
    <property type="entry name" value="Thiolase-like"/>
    <property type="match status" value="1"/>
</dbReference>
<gene>
    <name evidence="9" type="primary">fabH</name>
    <name evidence="12" type="ORF">H8S34_03890</name>
</gene>
<feature type="region of interest" description="ACP-binding" evidence="9">
    <location>
        <begin position="240"/>
        <end position="244"/>
    </location>
</feature>
<evidence type="ECO:0000256" key="7">
    <source>
        <dbReference type="ARBA" id="ARBA00023160"/>
    </source>
</evidence>
<dbReference type="PANTHER" id="PTHR34069">
    <property type="entry name" value="3-OXOACYL-[ACYL-CARRIER-PROTEIN] SYNTHASE 3"/>
    <property type="match status" value="1"/>
</dbReference>
<keyword evidence="2 9" id="KW-0963">Cytoplasm</keyword>
<evidence type="ECO:0000256" key="1">
    <source>
        <dbReference type="ARBA" id="ARBA00008642"/>
    </source>
</evidence>
<evidence type="ECO:0000259" key="11">
    <source>
        <dbReference type="Pfam" id="PF08545"/>
    </source>
</evidence>
<keyword evidence="4 9" id="KW-0808">Transferase</keyword>
<keyword evidence="8 9" id="KW-0012">Acyltransferase</keyword>
<evidence type="ECO:0000256" key="4">
    <source>
        <dbReference type="ARBA" id="ARBA00022679"/>
    </source>
</evidence>
<comment type="subcellular location">
    <subcellularLocation>
        <location evidence="9">Cytoplasm</location>
    </subcellularLocation>
</comment>
<dbReference type="NCBIfam" id="TIGR00747">
    <property type="entry name" value="fabH"/>
    <property type="match status" value="1"/>
</dbReference>
<evidence type="ECO:0000256" key="5">
    <source>
        <dbReference type="ARBA" id="ARBA00022832"/>
    </source>
</evidence>
<comment type="similarity">
    <text evidence="1 9">Belongs to the thiolase-like superfamily. FabH family.</text>
</comment>
<dbReference type="NCBIfam" id="NF006829">
    <property type="entry name" value="PRK09352.1"/>
    <property type="match status" value="1"/>
</dbReference>
<dbReference type="RefSeq" id="WP_101692313.1">
    <property type="nucleotide sequence ID" value="NZ_JACOPR010000002.1"/>
</dbReference>
<protein>
    <recommendedName>
        <fullName evidence="9">Beta-ketoacyl-[acyl-carrier-protein] synthase III</fullName>
        <shortName evidence="9">Beta-ketoacyl-ACP synthase III</shortName>
        <shortName evidence="9">KAS III</shortName>
        <ecNumber evidence="9">2.3.1.180</ecNumber>
    </recommendedName>
    <alternativeName>
        <fullName evidence="9">3-oxoacyl-[acyl-carrier-protein] synthase 3</fullName>
    </alternativeName>
    <alternativeName>
        <fullName evidence="9">3-oxoacyl-[acyl-carrier-protein] synthase III</fullName>
    </alternativeName>
</protein>
<dbReference type="InterPro" id="IPR013751">
    <property type="entry name" value="ACP_syn_III_N"/>
</dbReference>
<feature type="active site" evidence="9">
    <location>
        <position position="113"/>
    </location>
</feature>
<keyword evidence="7 9" id="KW-0275">Fatty acid biosynthesis</keyword>
<evidence type="ECO:0000256" key="8">
    <source>
        <dbReference type="ARBA" id="ARBA00023315"/>
    </source>
</evidence>
<evidence type="ECO:0000259" key="10">
    <source>
        <dbReference type="Pfam" id="PF08541"/>
    </source>
</evidence>
<dbReference type="Gene3D" id="3.40.47.10">
    <property type="match status" value="1"/>
</dbReference>
<feature type="active site" evidence="9">
    <location>
        <position position="239"/>
    </location>
</feature>
<comment type="caution">
    <text evidence="12">The sequence shown here is derived from an EMBL/GenBank/DDBJ whole genome shotgun (WGS) entry which is preliminary data.</text>
</comment>
<evidence type="ECO:0000256" key="2">
    <source>
        <dbReference type="ARBA" id="ARBA00022490"/>
    </source>
</evidence>